<gene>
    <name evidence="1" type="ORF">I8751_12285</name>
</gene>
<dbReference type="EMBL" id="JAECZB010000024">
    <property type="protein sequence ID" value="MBH8553133.1"/>
    <property type="molecule type" value="Genomic_DNA"/>
</dbReference>
<dbReference type="InterPro" id="IPR023393">
    <property type="entry name" value="START-like_dom_sf"/>
</dbReference>
<evidence type="ECO:0000313" key="1">
    <source>
        <dbReference type="EMBL" id="MBH8553133.1"/>
    </source>
</evidence>
<sequence length="150" mass="17206">MSQAFEQSIKINATATVVESCITDLALMHRWLNPVLRCEPVGEAWSTDVGSQSRFIIQIPLLEPTLNSVVVERQLGVVVWEFKGFFQGRDRWECQPLAQGTCLLNRFEFDIPNPIVSWGFNTFAASWTQEDMQAQLRRFKRVAEEVQISQ</sequence>
<dbReference type="Gene3D" id="3.30.530.20">
    <property type="match status" value="1"/>
</dbReference>
<reference evidence="1 2" key="1">
    <citation type="journal article" date="2021" name="Int. J. Syst. Evol. Microbiol.">
        <title>Amazonocrinis nigriterrae gen. nov., sp. nov., Atlanticothrix silvestris gen. nov., sp. nov. and Dendronalium phyllosphericum gen. nov., sp. nov., nostocacean cyanobacteria from Brazilian environments.</title>
        <authorList>
            <person name="Alvarenga D.O."/>
            <person name="Andreote A.P.D."/>
            <person name="Branco L.H.Z."/>
            <person name="Delbaje E."/>
            <person name="Cruz R.B."/>
            <person name="Varani A.M."/>
            <person name="Fiore M.F."/>
        </authorList>
    </citation>
    <scope>NUCLEOTIDE SEQUENCE [LARGE SCALE GENOMIC DNA]</scope>
    <source>
        <strain evidence="1 2">CENA357</strain>
    </source>
</reference>
<accession>A0A8J7HB35</accession>
<dbReference type="AlphaFoldDB" id="A0A8J7HB35"/>
<dbReference type="RefSeq" id="WP_214439421.1">
    <property type="nucleotide sequence ID" value="NZ_JAECZB010000024.1"/>
</dbReference>
<name>A0A8J7HB35_9CYAN</name>
<evidence type="ECO:0000313" key="2">
    <source>
        <dbReference type="Proteomes" id="UP000599391"/>
    </source>
</evidence>
<comment type="caution">
    <text evidence="1">The sequence shown here is derived from an EMBL/GenBank/DDBJ whole genome shotgun (WGS) entry which is preliminary data.</text>
</comment>
<dbReference type="Proteomes" id="UP000599391">
    <property type="component" value="Unassembled WGS sequence"/>
</dbReference>
<organism evidence="1 2">
    <name type="scientific">Atlanticothrix silvestris CENA357</name>
    <dbReference type="NCBI Taxonomy" id="1725252"/>
    <lineage>
        <taxon>Bacteria</taxon>
        <taxon>Bacillati</taxon>
        <taxon>Cyanobacteriota</taxon>
        <taxon>Cyanophyceae</taxon>
        <taxon>Nostocales</taxon>
        <taxon>Nodulariaceae</taxon>
        <taxon>Atlanticothrix</taxon>
        <taxon>Atlanticothrix silvestris</taxon>
    </lineage>
</organism>
<proteinExistence type="predicted"/>
<dbReference type="CDD" id="cd07812">
    <property type="entry name" value="SRPBCC"/>
    <property type="match status" value="1"/>
</dbReference>
<protein>
    <submittedName>
        <fullName evidence="1">SRPBCC family protein</fullName>
    </submittedName>
</protein>
<dbReference type="Pfam" id="PF10604">
    <property type="entry name" value="Polyketide_cyc2"/>
    <property type="match status" value="1"/>
</dbReference>
<dbReference type="SUPFAM" id="SSF55961">
    <property type="entry name" value="Bet v1-like"/>
    <property type="match status" value="1"/>
</dbReference>
<dbReference type="InterPro" id="IPR019587">
    <property type="entry name" value="Polyketide_cyclase/dehydratase"/>
</dbReference>
<keyword evidence="2" id="KW-1185">Reference proteome</keyword>